<organism evidence="5 6">
    <name type="scientific">Phototrophicus methaneseepsis</name>
    <dbReference type="NCBI Taxonomy" id="2710758"/>
    <lineage>
        <taxon>Bacteria</taxon>
        <taxon>Bacillati</taxon>
        <taxon>Chloroflexota</taxon>
        <taxon>Candidatus Thermofontia</taxon>
        <taxon>Phototrophicales</taxon>
        <taxon>Phototrophicaceae</taxon>
        <taxon>Phototrophicus</taxon>
    </lineage>
</organism>
<dbReference type="InterPro" id="IPR001926">
    <property type="entry name" value="TrpB-like_PALP"/>
</dbReference>
<protein>
    <submittedName>
        <fullName evidence="5">Pyridoxal-phosphate dependent enzyme</fullName>
    </submittedName>
</protein>
<dbReference type="GO" id="GO:0006565">
    <property type="term" value="P:L-serine catabolic process"/>
    <property type="evidence" value="ECO:0007669"/>
    <property type="project" value="TreeGrafter"/>
</dbReference>
<reference evidence="5 6" key="1">
    <citation type="submission" date="2020-02" db="EMBL/GenBank/DDBJ databases">
        <authorList>
            <person name="Zheng R.K."/>
            <person name="Sun C.M."/>
        </authorList>
    </citation>
    <scope>NUCLEOTIDE SEQUENCE [LARGE SCALE GENOMIC DNA]</scope>
    <source>
        <strain evidence="6">rifampicinis</strain>
    </source>
</reference>
<dbReference type="GO" id="GO:0003941">
    <property type="term" value="F:L-serine ammonia-lyase activity"/>
    <property type="evidence" value="ECO:0007669"/>
    <property type="project" value="TreeGrafter"/>
</dbReference>
<keyword evidence="6" id="KW-1185">Reference proteome</keyword>
<dbReference type="InterPro" id="IPR036052">
    <property type="entry name" value="TrpB-like_PALP_sf"/>
</dbReference>
<dbReference type="PANTHER" id="PTHR48078:SF6">
    <property type="entry name" value="L-THREONINE DEHYDRATASE CATABOLIC TDCB"/>
    <property type="match status" value="1"/>
</dbReference>
<gene>
    <name evidence="5" type="ORF">G4Y79_22420</name>
</gene>
<evidence type="ECO:0000313" key="5">
    <source>
        <dbReference type="EMBL" id="QPC82407.1"/>
    </source>
</evidence>
<comment type="cofactor">
    <cofactor evidence="1">
        <name>pyridoxal 5'-phosphate</name>
        <dbReference type="ChEBI" id="CHEBI:597326"/>
    </cofactor>
</comment>
<accession>A0A7S8IEB8</accession>
<sequence>MTTIICTECGAQAQPLDWRCTHCGGPLDFDELPPFDAKAIIAGDFSLWRYRAMLPVKRRISLGEGLTPLAKTKIDGRALYIKQEYLNPTGSYKDRGTVTMMNHIAAQGVTEVVEDSSGNAGASVAAYSSAAGIQARIYVPESGSPAKKALIQAFGGTLVEVPGPQQAKTDACEKAAETTTYASHAWSPYFTLGQMTAAYELWEQFGKVAPDAIATPVGHGGLFLGLARGFRQLYNAGLVDKVPRMFAIQAANSDPIVRGWESGADEPVLYEVQPTVADGIIVKVPVRGKAVLSAIRESDGAALRVAENTIVPAQETLARHGFIAEPTSAVTLAALPQLREILPETASLVLVLTGNGLKNVER</sequence>
<evidence type="ECO:0000256" key="3">
    <source>
        <dbReference type="ARBA" id="ARBA00023239"/>
    </source>
</evidence>
<dbReference type="Proteomes" id="UP000594468">
    <property type="component" value="Chromosome"/>
</dbReference>
<dbReference type="RefSeq" id="WP_195170476.1">
    <property type="nucleotide sequence ID" value="NZ_CP062983.1"/>
</dbReference>
<evidence type="ECO:0000313" key="6">
    <source>
        <dbReference type="Proteomes" id="UP000594468"/>
    </source>
</evidence>
<dbReference type="KEGG" id="pmet:G4Y79_22420"/>
<dbReference type="Gene3D" id="3.40.50.1100">
    <property type="match status" value="2"/>
</dbReference>
<keyword evidence="3" id="KW-0456">Lyase</keyword>
<evidence type="ECO:0000259" key="4">
    <source>
        <dbReference type="Pfam" id="PF00291"/>
    </source>
</evidence>
<dbReference type="InterPro" id="IPR050147">
    <property type="entry name" value="Ser/Thr_Dehydratase"/>
</dbReference>
<dbReference type="EMBL" id="CP062983">
    <property type="protein sequence ID" value="QPC82407.1"/>
    <property type="molecule type" value="Genomic_DNA"/>
</dbReference>
<evidence type="ECO:0000256" key="2">
    <source>
        <dbReference type="ARBA" id="ARBA00022898"/>
    </source>
</evidence>
<proteinExistence type="predicted"/>
<dbReference type="GO" id="GO:0004794">
    <property type="term" value="F:threonine deaminase activity"/>
    <property type="evidence" value="ECO:0007669"/>
    <property type="project" value="TreeGrafter"/>
</dbReference>
<feature type="domain" description="Tryptophan synthase beta chain-like PALP" evidence="4">
    <location>
        <begin position="60"/>
        <end position="354"/>
    </location>
</feature>
<dbReference type="SUPFAM" id="SSF53686">
    <property type="entry name" value="Tryptophan synthase beta subunit-like PLP-dependent enzymes"/>
    <property type="match status" value="1"/>
</dbReference>
<dbReference type="PANTHER" id="PTHR48078">
    <property type="entry name" value="THREONINE DEHYDRATASE, MITOCHONDRIAL-RELATED"/>
    <property type="match status" value="1"/>
</dbReference>
<keyword evidence="2" id="KW-0663">Pyridoxal phosphate</keyword>
<dbReference type="GO" id="GO:0009097">
    <property type="term" value="P:isoleucine biosynthetic process"/>
    <property type="evidence" value="ECO:0007669"/>
    <property type="project" value="TreeGrafter"/>
</dbReference>
<dbReference type="Pfam" id="PF00291">
    <property type="entry name" value="PALP"/>
    <property type="match status" value="1"/>
</dbReference>
<name>A0A7S8IEB8_9CHLR</name>
<dbReference type="GO" id="GO:0006567">
    <property type="term" value="P:L-threonine catabolic process"/>
    <property type="evidence" value="ECO:0007669"/>
    <property type="project" value="TreeGrafter"/>
</dbReference>
<evidence type="ECO:0000256" key="1">
    <source>
        <dbReference type="ARBA" id="ARBA00001933"/>
    </source>
</evidence>
<dbReference type="AlphaFoldDB" id="A0A7S8IEB8"/>